<feature type="transmembrane region" description="Helical" evidence="9">
    <location>
        <begin position="1110"/>
        <end position="1131"/>
    </location>
</feature>
<feature type="transmembrane region" description="Helical" evidence="9">
    <location>
        <begin position="1270"/>
        <end position="1295"/>
    </location>
</feature>
<feature type="transmembrane region" description="Helical" evidence="9">
    <location>
        <begin position="30"/>
        <end position="48"/>
    </location>
</feature>
<evidence type="ECO:0000256" key="8">
    <source>
        <dbReference type="SAM" id="MobiDB-lite"/>
    </source>
</evidence>
<feature type="compositionally biased region" description="Polar residues" evidence="8">
    <location>
        <begin position="705"/>
        <end position="717"/>
    </location>
</feature>
<feature type="compositionally biased region" description="Basic and acidic residues" evidence="8">
    <location>
        <begin position="694"/>
        <end position="704"/>
    </location>
</feature>
<evidence type="ECO:0000256" key="4">
    <source>
        <dbReference type="ARBA" id="ARBA00022729"/>
    </source>
</evidence>
<evidence type="ECO:0000256" key="6">
    <source>
        <dbReference type="ARBA" id="ARBA00023136"/>
    </source>
</evidence>
<evidence type="ECO:0000256" key="3">
    <source>
        <dbReference type="ARBA" id="ARBA00022692"/>
    </source>
</evidence>
<dbReference type="OrthoDB" id="1666796at2759"/>
<keyword evidence="12" id="KW-1185">Reference proteome</keyword>
<gene>
    <name evidence="11" type="ORF">PPENT_87.1.T1610040</name>
</gene>
<keyword evidence="7" id="KW-0597">Phosphoprotein</keyword>
<evidence type="ECO:0000256" key="1">
    <source>
        <dbReference type="ARBA" id="ARBA00004141"/>
    </source>
</evidence>
<dbReference type="Proteomes" id="UP000689195">
    <property type="component" value="Unassembled WGS sequence"/>
</dbReference>
<feature type="transmembrane region" description="Helical" evidence="9">
    <location>
        <begin position="1391"/>
        <end position="1414"/>
    </location>
</feature>
<evidence type="ECO:0000256" key="7">
    <source>
        <dbReference type="PROSITE-ProRule" id="PRU00169"/>
    </source>
</evidence>
<dbReference type="Pfam" id="PF00072">
    <property type="entry name" value="Response_reg"/>
    <property type="match status" value="1"/>
</dbReference>
<evidence type="ECO:0000256" key="2">
    <source>
        <dbReference type="ARBA" id="ARBA00005227"/>
    </source>
</evidence>
<dbReference type="Pfam" id="PF02990">
    <property type="entry name" value="EMP70"/>
    <property type="match status" value="1"/>
</dbReference>
<accession>A0A8S1YBU5</accession>
<dbReference type="CDD" id="cd17546">
    <property type="entry name" value="REC_hyHK_CKI1_RcsC-like"/>
    <property type="match status" value="1"/>
</dbReference>
<protein>
    <recommendedName>
        <fullName evidence="10">Response regulatory domain-containing protein</fullName>
    </recommendedName>
</protein>
<feature type="region of interest" description="Disordered" evidence="8">
    <location>
        <begin position="206"/>
        <end position="225"/>
    </location>
</feature>
<keyword evidence="4" id="KW-0732">Signal</keyword>
<dbReference type="GO" id="GO:0016020">
    <property type="term" value="C:membrane"/>
    <property type="evidence" value="ECO:0007669"/>
    <property type="project" value="UniProtKB-SubCell"/>
</dbReference>
<dbReference type="SMART" id="SM00448">
    <property type="entry name" value="REC"/>
    <property type="match status" value="1"/>
</dbReference>
<dbReference type="PANTHER" id="PTHR10766">
    <property type="entry name" value="TRANSMEMBRANE 9 SUPERFAMILY PROTEIN"/>
    <property type="match status" value="1"/>
</dbReference>
<feature type="transmembrane region" description="Helical" evidence="9">
    <location>
        <begin position="115"/>
        <end position="134"/>
    </location>
</feature>
<keyword evidence="5 9" id="KW-1133">Transmembrane helix</keyword>
<feature type="domain" description="Response regulatory" evidence="10">
    <location>
        <begin position="815"/>
        <end position="936"/>
    </location>
</feature>
<dbReference type="GO" id="GO:0000160">
    <property type="term" value="P:phosphorelay signal transduction system"/>
    <property type="evidence" value="ECO:0007669"/>
    <property type="project" value="InterPro"/>
</dbReference>
<proteinExistence type="inferred from homology"/>
<feature type="region of interest" description="Disordered" evidence="8">
    <location>
        <begin position="694"/>
        <end position="717"/>
    </location>
</feature>
<comment type="subcellular location">
    <subcellularLocation>
        <location evidence="1">Membrane</location>
        <topology evidence="1">Multi-pass membrane protein</topology>
    </subcellularLocation>
</comment>
<evidence type="ECO:0000313" key="11">
    <source>
        <dbReference type="EMBL" id="CAD8210873.1"/>
    </source>
</evidence>
<comment type="caution">
    <text evidence="11">The sequence shown here is derived from an EMBL/GenBank/DDBJ whole genome shotgun (WGS) entry which is preliminary data.</text>
</comment>
<reference evidence="11" key="1">
    <citation type="submission" date="2021-01" db="EMBL/GenBank/DDBJ databases">
        <authorList>
            <consortium name="Genoscope - CEA"/>
            <person name="William W."/>
        </authorList>
    </citation>
    <scope>NUCLEOTIDE SEQUENCE</scope>
</reference>
<keyword evidence="3 9" id="KW-0812">Transmembrane</keyword>
<name>A0A8S1YBU5_9CILI</name>
<dbReference type="PROSITE" id="PS50110">
    <property type="entry name" value="RESPONSE_REGULATORY"/>
    <property type="match status" value="1"/>
</dbReference>
<dbReference type="GO" id="GO:0072657">
    <property type="term" value="P:protein localization to membrane"/>
    <property type="evidence" value="ECO:0007669"/>
    <property type="project" value="TreeGrafter"/>
</dbReference>
<feature type="transmembrane region" description="Helical" evidence="9">
    <location>
        <begin position="1316"/>
        <end position="1336"/>
    </location>
</feature>
<dbReference type="EMBL" id="CAJJDO010000161">
    <property type="protein sequence ID" value="CAD8210873.1"/>
    <property type="molecule type" value="Genomic_DNA"/>
</dbReference>
<keyword evidence="6 9" id="KW-0472">Membrane</keyword>
<evidence type="ECO:0000259" key="10">
    <source>
        <dbReference type="PROSITE" id="PS50110"/>
    </source>
</evidence>
<feature type="modified residue" description="4-aspartylphosphate" evidence="7">
    <location>
        <position position="870"/>
    </location>
</feature>
<evidence type="ECO:0000313" key="12">
    <source>
        <dbReference type="Proteomes" id="UP000689195"/>
    </source>
</evidence>
<evidence type="ECO:0000256" key="9">
    <source>
        <dbReference type="SAM" id="Phobius"/>
    </source>
</evidence>
<dbReference type="InterPro" id="IPR001789">
    <property type="entry name" value="Sig_transdc_resp-reg_receiver"/>
</dbReference>
<feature type="transmembrane region" description="Helical" evidence="9">
    <location>
        <begin position="60"/>
        <end position="81"/>
    </location>
</feature>
<feature type="transmembrane region" description="Helical" evidence="9">
    <location>
        <begin position="1235"/>
        <end position="1264"/>
    </location>
</feature>
<dbReference type="InterPro" id="IPR004240">
    <property type="entry name" value="EMP70"/>
</dbReference>
<feature type="transmembrane region" description="Helical" evidence="9">
    <location>
        <begin position="1169"/>
        <end position="1191"/>
    </location>
</feature>
<feature type="transmembrane region" description="Helical" evidence="9">
    <location>
        <begin position="5"/>
        <end position="24"/>
    </location>
</feature>
<organism evidence="11 12">
    <name type="scientific">Paramecium pentaurelia</name>
    <dbReference type="NCBI Taxonomy" id="43138"/>
    <lineage>
        <taxon>Eukaryota</taxon>
        <taxon>Sar</taxon>
        <taxon>Alveolata</taxon>
        <taxon>Ciliophora</taxon>
        <taxon>Intramacronucleata</taxon>
        <taxon>Oligohymenophorea</taxon>
        <taxon>Peniculida</taxon>
        <taxon>Parameciidae</taxon>
        <taxon>Paramecium</taxon>
    </lineage>
</organism>
<evidence type="ECO:0000256" key="5">
    <source>
        <dbReference type="ARBA" id="ARBA00022989"/>
    </source>
</evidence>
<sequence>MNTNIILILEGLQCVWWIILSIIFKWNHQIAIITLASTSLVMKLGLLIQFRKINNKGQYLLLLLLILADTITYTEINLLLYQLFNPFSNHTNTLFIVTNQYIIKEIVTKQISLKIIRFCYPCYIILRLFSIIFIKFDYTILESIIIILVFVFAILGDDKSIISAKIRLSLQLNDEEQTDRYMHSLRLSKRKIIKQHESSHIFFNDQSKDKEKNRSPSNYSNKPQSYNDLLSIVRKKESIDAEKCEQQFSNSITKILQLLPDGLIILNKFQKLQFMNKKCLKLMQCKNEELILSKLKDCIRNHIINLDDCQQFQQPQNNRKIEMNQQTLEEIIKKAQQNKVQLDIFDVLLNQNKYLTQQFLHYGIFDGEKSSIDESPVSINNQNQFRFNLSLESNKSLKLTIIQTQMTTQQLDSFIQNDIQMFGDQLYQPVLVLILRDVTYKQKFQKVELKNQQFYHLLKKQLFQLRTPLNLNQQYLRIFSDITKEEQELTEKIELLQCSTSFLQYQMNNILDFISYQLNEFAYFFCRFQINELINEIEQMFIPYIFQKKIQFQIRIQSSLSEKYLNSDKLRIIQVLLNILNHQFNNIIQGGEITLIFIAKDEFTVQVAVENNSTQMSRKKQFSFNQIMMMKNQDSDSCNDIMTHPELGFGLNLAAKLASGFIEDNNKNIEILSNSADSSSISFLIQDQIQQKDQDQILQKEQDQNRNQSNTGGFMNLNKSQSWQQEDNFIIKKYCYQDNTDHCENSEKILQKSDGVKSFESPNIVEEFSERIIIPQSNYFQFRSIESPGQLIINKTFSFKISTLQLHECNTNCKKILIVDDQIFNQIALKAILSHFAIQCDQAYDGYQAIQKVKEKFQTNCQFYDIIFMDIELPGLNGFETSKEIISMGCKKTGIVICSAYDTKDNLIQFDHSGLCDYLKKPILQIELLQILKKYQLIYVNTIRPKDNPSETYTYYELPYCKPNDVDEIIETFGQSLSGDKQMTSIYKFNSKEKIEDKQLCQRNFTKAEINKWINAIDQEYIIEFYLADFIIQDVVGHYNDGKYYLKNRITFNLYVSNDQRLMYANITMNDGDFKLINSQDDNIEIKFYFTVRIKQYNEMINVHDHSIKWDLLIFKSIVILILVLNVFQVLRRSILTDYSNIPDEENEIEPQGWKSIKTESLMPPTNRIVFSALLGTGIHFLITIFILLILGSFDLFENHKGSIKSAGIIIYSFCGSINGYQTGKFYKFFGGKNWVLNLIIATVLFPISAILILFMIDIISLLFGTTSTFSFTAVFSVGFILIIVYLPLTIIGGVSGRLRTVDQLFEKRLKKKLLISNYLYFAKGCLYGIIPFISIVMELNQIMESTWSDKPFEQYALLIFSYIQLLIIVGCLSIIQTYKQLNQGNYNWQWISFLNGGQCIIYIFGFIFCYYYFMNMHGFFQFLFYFAESILACFVFWLMLGFVSYWISLKFVIYIYTQNKIQ</sequence>
<feature type="transmembrane region" description="Helical" evidence="9">
    <location>
        <begin position="140"/>
        <end position="157"/>
    </location>
</feature>
<feature type="transmembrane region" description="Helical" evidence="9">
    <location>
        <begin position="1420"/>
        <end position="1448"/>
    </location>
</feature>
<dbReference type="PANTHER" id="PTHR10766:SF41">
    <property type="entry name" value="TRANSMEMBRANE 9 SUPERFAMILY MEMBER 3"/>
    <property type="match status" value="1"/>
</dbReference>
<feature type="transmembrane region" description="Helical" evidence="9">
    <location>
        <begin position="1356"/>
        <end position="1379"/>
    </location>
</feature>
<feature type="compositionally biased region" description="Polar residues" evidence="8">
    <location>
        <begin position="215"/>
        <end position="225"/>
    </location>
</feature>
<comment type="similarity">
    <text evidence="2">Belongs to the nonaspanin (TM9SF) (TC 9.A.2) family.</text>
</comment>